<dbReference type="PRINTS" id="PR00039">
    <property type="entry name" value="HTHLYSR"/>
</dbReference>
<dbReference type="GO" id="GO:0000976">
    <property type="term" value="F:transcription cis-regulatory region binding"/>
    <property type="evidence" value="ECO:0007669"/>
    <property type="project" value="TreeGrafter"/>
</dbReference>
<evidence type="ECO:0000259" key="5">
    <source>
        <dbReference type="PROSITE" id="PS50931"/>
    </source>
</evidence>
<dbReference type="InterPro" id="IPR036388">
    <property type="entry name" value="WH-like_DNA-bd_sf"/>
</dbReference>
<organism evidence="6 7">
    <name type="scientific">Metabacillus mangrovi</name>
    <dbReference type="NCBI Taxonomy" id="1491830"/>
    <lineage>
        <taxon>Bacteria</taxon>
        <taxon>Bacillati</taxon>
        <taxon>Bacillota</taxon>
        <taxon>Bacilli</taxon>
        <taxon>Bacillales</taxon>
        <taxon>Bacillaceae</taxon>
        <taxon>Metabacillus</taxon>
    </lineage>
</organism>
<keyword evidence="4" id="KW-0804">Transcription</keyword>
<accession>A0A7X2S4I1</accession>
<sequence>MQITELRILLVLAEEMNMRKASERLFVSQPALSQRLQSIEKTWGAKIFIRSQKGLTLTPAGEKIIDYAKEMVVKEEKVRENLSALEGEVSGTLRLAVASIIGQHWLPKVLKRYVQRYPQAKISLITGWSSEILKSLYEDNVHIGIVRGSLEWKGVKKHLLKDELYLVDTEIKSAEELMATERPFIQFRSDSTYYQEIQDWWHRKFQTSPKRTIVVDQIETCKQMAYNGIGYAILPSVALDDESKPIYKIPLSDPEGNPIARDTWMLGYEAAFQLKQVQAFLEVVEEWSNEEESEDRYG</sequence>
<dbReference type="GO" id="GO:0003700">
    <property type="term" value="F:DNA-binding transcription factor activity"/>
    <property type="evidence" value="ECO:0007669"/>
    <property type="project" value="InterPro"/>
</dbReference>
<dbReference type="InterPro" id="IPR036390">
    <property type="entry name" value="WH_DNA-bd_sf"/>
</dbReference>
<evidence type="ECO:0000256" key="4">
    <source>
        <dbReference type="ARBA" id="ARBA00023163"/>
    </source>
</evidence>
<dbReference type="SUPFAM" id="SSF46785">
    <property type="entry name" value="Winged helix' DNA-binding domain"/>
    <property type="match status" value="1"/>
</dbReference>
<dbReference type="Pfam" id="PF03466">
    <property type="entry name" value="LysR_substrate"/>
    <property type="match status" value="1"/>
</dbReference>
<evidence type="ECO:0000256" key="1">
    <source>
        <dbReference type="ARBA" id="ARBA00009437"/>
    </source>
</evidence>
<dbReference type="PANTHER" id="PTHR30126">
    <property type="entry name" value="HTH-TYPE TRANSCRIPTIONAL REGULATOR"/>
    <property type="match status" value="1"/>
</dbReference>
<dbReference type="InterPro" id="IPR000847">
    <property type="entry name" value="LysR_HTH_N"/>
</dbReference>
<gene>
    <name evidence="6" type="ORF">GKZ89_06680</name>
</gene>
<evidence type="ECO:0000256" key="3">
    <source>
        <dbReference type="ARBA" id="ARBA00023125"/>
    </source>
</evidence>
<keyword evidence="3" id="KW-0238">DNA-binding</keyword>
<feature type="domain" description="HTH lysR-type" evidence="5">
    <location>
        <begin position="1"/>
        <end position="58"/>
    </location>
</feature>
<dbReference type="RefSeq" id="WP_162356550.1">
    <property type="nucleotide sequence ID" value="NZ_WMIB01000004.1"/>
</dbReference>
<dbReference type="Pfam" id="PF00126">
    <property type="entry name" value="HTH_1"/>
    <property type="match status" value="1"/>
</dbReference>
<dbReference type="Proteomes" id="UP000434639">
    <property type="component" value="Unassembled WGS sequence"/>
</dbReference>
<dbReference type="CDD" id="cd05466">
    <property type="entry name" value="PBP2_LTTR_substrate"/>
    <property type="match status" value="1"/>
</dbReference>
<dbReference type="AlphaFoldDB" id="A0A7X2S4I1"/>
<keyword evidence="7" id="KW-1185">Reference proteome</keyword>
<evidence type="ECO:0000313" key="6">
    <source>
        <dbReference type="EMBL" id="MTH53093.1"/>
    </source>
</evidence>
<reference evidence="6 7" key="1">
    <citation type="journal article" date="2017" name="Int. J. Syst. Evol. Microbiol.">
        <title>Bacillus mangrovi sp. nov., isolated from a sediment sample from a mangrove forest.</title>
        <authorList>
            <person name="Gupta V."/>
            <person name="Singh P.K."/>
            <person name="Korpole S."/>
            <person name="Tanuku N.R.S."/>
            <person name="Pinnaka A.K."/>
        </authorList>
    </citation>
    <scope>NUCLEOTIDE SEQUENCE [LARGE SCALE GENOMIC DNA]</scope>
    <source>
        <strain evidence="6 7">KCTC 33872</strain>
    </source>
</reference>
<dbReference type="PROSITE" id="PS50931">
    <property type="entry name" value="HTH_LYSR"/>
    <property type="match status" value="1"/>
</dbReference>
<dbReference type="EMBL" id="WMIB01000004">
    <property type="protein sequence ID" value="MTH53093.1"/>
    <property type="molecule type" value="Genomic_DNA"/>
</dbReference>
<proteinExistence type="inferred from homology"/>
<dbReference type="Gene3D" id="1.10.10.10">
    <property type="entry name" value="Winged helix-like DNA-binding domain superfamily/Winged helix DNA-binding domain"/>
    <property type="match status" value="1"/>
</dbReference>
<protein>
    <submittedName>
        <fullName evidence="6">LysR family transcriptional regulator</fullName>
    </submittedName>
</protein>
<comment type="caution">
    <text evidence="6">The sequence shown here is derived from an EMBL/GenBank/DDBJ whole genome shotgun (WGS) entry which is preliminary data.</text>
</comment>
<name>A0A7X2S4I1_9BACI</name>
<evidence type="ECO:0000313" key="7">
    <source>
        <dbReference type="Proteomes" id="UP000434639"/>
    </source>
</evidence>
<dbReference type="InterPro" id="IPR005119">
    <property type="entry name" value="LysR_subst-bd"/>
</dbReference>
<comment type="similarity">
    <text evidence="1">Belongs to the LysR transcriptional regulatory family.</text>
</comment>
<evidence type="ECO:0000256" key="2">
    <source>
        <dbReference type="ARBA" id="ARBA00023015"/>
    </source>
</evidence>
<dbReference type="SUPFAM" id="SSF53850">
    <property type="entry name" value="Periplasmic binding protein-like II"/>
    <property type="match status" value="1"/>
</dbReference>
<keyword evidence="2" id="KW-0805">Transcription regulation</keyword>
<dbReference type="Gene3D" id="3.40.190.290">
    <property type="match status" value="1"/>
</dbReference>
<dbReference type="PANTHER" id="PTHR30126:SF78">
    <property type="entry name" value="HTH LYSR-TYPE DOMAIN-CONTAINING PROTEIN"/>
    <property type="match status" value="1"/>
</dbReference>